<comment type="caution">
    <text evidence="2">The sequence shown here is derived from an EMBL/GenBank/DDBJ whole genome shotgun (WGS) entry which is preliminary data.</text>
</comment>
<dbReference type="RefSeq" id="WP_135569576.1">
    <property type="nucleotide sequence ID" value="NZ_RQGK01000017.1"/>
</dbReference>
<protein>
    <submittedName>
        <fullName evidence="2">Alpha/beta hydrolase</fullName>
    </submittedName>
</protein>
<dbReference type="GO" id="GO:0016787">
    <property type="term" value="F:hydrolase activity"/>
    <property type="evidence" value="ECO:0007669"/>
    <property type="project" value="UniProtKB-KW"/>
</dbReference>
<dbReference type="Gene3D" id="3.40.50.1820">
    <property type="entry name" value="alpha/beta hydrolase"/>
    <property type="match status" value="1"/>
</dbReference>
<keyword evidence="2" id="KW-0378">Hydrolase</keyword>
<dbReference type="PANTHER" id="PTHR46438:SF11">
    <property type="entry name" value="LIPASE-RELATED"/>
    <property type="match status" value="1"/>
</dbReference>
<dbReference type="EMBL" id="RQGM01000016">
    <property type="protein sequence ID" value="TGL87495.1"/>
    <property type="molecule type" value="Genomic_DNA"/>
</dbReference>
<sequence>MQTAIEEPRTVSNEKPTGFIQTRLGSVAYWIQGKGESIVLLHSAGPGHEHRDFDAVIPTLEISYRVISLDWPGHGQSGSPKPFDSASAVGYAEILPEIVEKLAPEGAVFIGNSLGGFASMKIALDKPNLVKGLILVDTGGLNDPDFKSKIFVKLMSTLWFTNATWNSFPNYYIKVENEYTKSILNRIGEKKEIEGSPNIRAAIWKSFGDERHDLREKVSQIAAPTLIVWGKNDPVIVPELGERLHQKIVGSKLVFLKTGHVPFAEDPKGFLEAALPFLRSIR</sequence>
<feature type="domain" description="AB hydrolase-1" evidence="1">
    <location>
        <begin position="39"/>
        <end position="267"/>
    </location>
</feature>
<gene>
    <name evidence="2" type="ORF">EHQ83_04475</name>
</gene>
<dbReference type="SUPFAM" id="SSF53474">
    <property type="entry name" value="alpha/beta-Hydrolases"/>
    <property type="match status" value="1"/>
</dbReference>
<name>A0A6N4QZD0_9LEPT</name>
<evidence type="ECO:0000313" key="3">
    <source>
        <dbReference type="Proteomes" id="UP000297613"/>
    </source>
</evidence>
<reference evidence="2 3" key="1">
    <citation type="journal article" date="2019" name="PLoS Negl. Trop. Dis.">
        <title>Revisiting the worldwide diversity of Leptospira species in the environment.</title>
        <authorList>
            <person name="Vincent A.T."/>
            <person name="Schiettekatte O."/>
            <person name="Bourhy P."/>
            <person name="Veyrier F.J."/>
            <person name="Picardeau M."/>
        </authorList>
    </citation>
    <scope>NUCLEOTIDE SEQUENCE [LARGE SCALE GENOMIC DNA]</scope>
    <source>
        <strain evidence="2 3">201702445</strain>
    </source>
</reference>
<organism evidence="2 3">
    <name type="scientific">Leptospira yasudae</name>
    <dbReference type="NCBI Taxonomy" id="2202201"/>
    <lineage>
        <taxon>Bacteria</taxon>
        <taxon>Pseudomonadati</taxon>
        <taxon>Spirochaetota</taxon>
        <taxon>Spirochaetia</taxon>
        <taxon>Leptospirales</taxon>
        <taxon>Leptospiraceae</taxon>
        <taxon>Leptospira</taxon>
    </lineage>
</organism>
<dbReference type="PANTHER" id="PTHR46438">
    <property type="entry name" value="ALPHA/BETA-HYDROLASES SUPERFAMILY PROTEIN"/>
    <property type="match status" value="1"/>
</dbReference>
<dbReference type="Proteomes" id="UP000297613">
    <property type="component" value="Unassembled WGS sequence"/>
</dbReference>
<proteinExistence type="predicted"/>
<evidence type="ECO:0000313" key="2">
    <source>
        <dbReference type="EMBL" id="TGL87495.1"/>
    </source>
</evidence>
<dbReference type="InterPro" id="IPR029058">
    <property type="entry name" value="AB_hydrolase_fold"/>
</dbReference>
<dbReference type="AlphaFoldDB" id="A0A6N4QZD0"/>
<dbReference type="InterPro" id="IPR000073">
    <property type="entry name" value="AB_hydrolase_1"/>
</dbReference>
<dbReference type="Pfam" id="PF00561">
    <property type="entry name" value="Abhydrolase_1"/>
    <property type="match status" value="1"/>
</dbReference>
<dbReference type="PRINTS" id="PR00111">
    <property type="entry name" value="ABHYDROLASE"/>
</dbReference>
<accession>A0A6N4QZD0</accession>
<evidence type="ECO:0000259" key="1">
    <source>
        <dbReference type="Pfam" id="PF00561"/>
    </source>
</evidence>